<sequence>MSWSVKGVPVINRTSLNIPTITCPVNMKIGQLRNPTQRGRDDFPVIVGFMFAHCDVAAPFLPLYLKLISASSSFWQGTPLPQPSFSASGVADVPQMSLKLTSEILTFVGMCG</sequence>
<proteinExistence type="predicted"/>
<evidence type="ECO:0000313" key="2">
    <source>
        <dbReference type="Proteomes" id="UP001634007"/>
    </source>
</evidence>
<protein>
    <submittedName>
        <fullName evidence="1">Uncharacterized protein</fullName>
    </submittedName>
</protein>
<evidence type="ECO:0000313" key="1">
    <source>
        <dbReference type="EMBL" id="KAL3714634.1"/>
    </source>
</evidence>
<name>A0ABD3IMI6_EUCGL</name>
<comment type="caution">
    <text evidence="1">The sequence shown here is derived from an EMBL/GenBank/DDBJ whole genome shotgun (WGS) entry which is preliminary data.</text>
</comment>
<accession>A0ABD3IMI6</accession>
<reference evidence="1 2" key="1">
    <citation type="submission" date="2024-11" db="EMBL/GenBank/DDBJ databases">
        <title>Chromosome-level genome assembly of Eucalyptus globulus Labill. provides insights into its genome evolution.</title>
        <authorList>
            <person name="Li X."/>
        </authorList>
    </citation>
    <scope>NUCLEOTIDE SEQUENCE [LARGE SCALE GENOMIC DNA]</scope>
    <source>
        <strain evidence="1">CL2024</strain>
        <tissue evidence="1">Fresh tender leaves</tissue>
    </source>
</reference>
<keyword evidence="2" id="KW-1185">Reference proteome</keyword>
<gene>
    <name evidence="1" type="ORF">ACJRO7_006524</name>
</gene>
<organism evidence="1 2">
    <name type="scientific">Eucalyptus globulus</name>
    <name type="common">Tasmanian blue gum</name>
    <dbReference type="NCBI Taxonomy" id="34317"/>
    <lineage>
        <taxon>Eukaryota</taxon>
        <taxon>Viridiplantae</taxon>
        <taxon>Streptophyta</taxon>
        <taxon>Embryophyta</taxon>
        <taxon>Tracheophyta</taxon>
        <taxon>Spermatophyta</taxon>
        <taxon>Magnoliopsida</taxon>
        <taxon>eudicotyledons</taxon>
        <taxon>Gunneridae</taxon>
        <taxon>Pentapetalae</taxon>
        <taxon>rosids</taxon>
        <taxon>malvids</taxon>
        <taxon>Myrtales</taxon>
        <taxon>Myrtaceae</taxon>
        <taxon>Myrtoideae</taxon>
        <taxon>Eucalypteae</taxon>
        <taxon>Eucalyptus</taxon>
    </lineage>
</organism>
<dbReference type="Proteomes" id="UP001634007">
    <property type="component" value="Unassembled WGS sequence"/>
</dbReference>
<dbReference type="EMBL" id="JBJKBG010000011">
    <property type="protein sequence ID" value="KAL3714634.1"/>
    <property type="molecule type" value="Genomic_DNA"/>
</dbReference>
<dbReference type="AlphaFoldDB" id="A0ABD3IMI6"/>